<dbReference type="EMBL" id="JACHVB010000064">
    <property type="protein sequence ID" value="MBC2596423.1"/>
    <property type="molecule type" value="Genomic_DNA"/>
</dbReference>
<dbReference type="SUPFAM" id="SSF53067">
    <property type="entry name" value="Actin-like ATPase domain"/>
    <property type="match status" value="1"/>
</dbReference>
<reference evidence="1 2" key="1">
    <citation type="submission" date="2020-07" db="EMBL/GenBank/DDBJ databases">
        <authorList>
            <person name="Feng X."/>
        </authorList>
    </citation>
    <scope>NUCLEOTIDE SEQUENCE [LARGE SCALE GENOMIC DNA]</scope>
    <source>
        <strain evidence="1 2">JCM31066</strain>
    </source>
</reference>
<dbReference type="Gene3D" id="3.30.420.40">
    <property type="match status" value="2"/>
</dbReference>
<keyword evidence="2" id="KW-1185">Reference proteome</keyword>
<dbReference type="AlphaFoldDB" id="A0A842HIT3"/>
<gene>
    <name evidence="1" type="ORF">H5P28_19310</name>
</gene>
<protein>
    <recommendedName>
        <fullName evidence="3">tRNA (Adenosine(37)-N6)-threonylcarbamoyltransferase complex dimerization subunit type 1 TsaB</fullName>
    </recommendedName>
</protein>
<organism evidence="1 2">
    <name type="scientific">Ruficoccus amylovorans</name>
    <dbReference type="NCBI Taxonomy" id="1804625"/>
    <lineage>
        <taxon>Bacteria</taxon>
        <taxon>Pseudomonadati</taxon>
        <taxon>Verrucomicrobiota</taxon>
        <taxon>Opitutia</taxon>
        <taxon>Puniceicoccales</taxon>
        <taxon>Cerasicoccaceae</taxon>
        <taxon>Ruficoccus</taxon>
    </lineage>
</organism>
<proteinExistence type="predicted"/>
<evidence type="ECO:0008006" key="3">
    <source>
        <dbReference type="Google" id="ProtNLM"/>
    </source>
</evidence>
<name>A0A842HIT3_9BACT</name>
<dbReference type="InterPro" id="IPR043129">
    <property type="entry name" value="ATPase_NBD"/>
</dbReference>
<dbReference type="RefSeq" id="WP_185677330.1">
    <property type="nucleotide sequence ID" value="NZ_JACHVB010000064.1"/>
</dbReference>
<sequence>MDNDRLYLYLDASSVSVQAGLWRKGCWLAYRSENSPALESIFTLVQGCLDDAAQPLDAVQGFVHCEGPGSVLGIRLAGMAIRSWLALPAWAGAEVLAFRSLDLTAALVAASRQPEGTFHVISEARQTCWNLLTVPGGDIVEVEPEALDALAGPVFYLRQRKSWHTPPAGAEAIANDLSSHPELLASPGLLSPVEAPGLYRVNEPSYRTWTPERHR</sequence>
<comment type="caution">
    <text evidence="1">The sequence shown here is derived from an EMBL/GenBank/DDBJ whole genome shotgun (WGS) entry which is preliminary data.</text>
</comment>
<evidence type="ECO:0000313" key="1">
    <source>
        <dbReference type="EMBL" id="MBC2596423.1"/>
    </source>
</evidence>
<accession>A0A842HIT3</accession>
<evidence type="ECO:0000313" key="2">
    <source>
        <dbReference type="Proteomes" id="UP000546464"/>
    </source>
</evidence>
<dbReference type="Proteomes" id="UP000546464">
    <property type="component" value="Unassembled WGS sequence"/>
</dbReference>